<protein>
    <submittedName>
        <fullName evidence="6">TetR/AcrR family transcriptional regulator</fullName>
    </submittedName>
</protein>
<evidence type="ECO:0000256" key="2">
    <source>
        <dbReference type="ARBA" id="ARBA00023125"/>
    </source>
</evidence>
<accession>A0ABN3QV81</accession>
<evidence type="ECO:0000313" key="7">
    <source>
        <dbReference type="Proteomes" id="UP001501509"/>
    </source>
</evidence>
<proteinExistence type="predicted"/>
<feature type="DNA-binding region" description="H-T-H motif" evidence="4">
    <location>
        <begin position="50"/>
        <end position="69"/>
    </location>
</feature>
<dbReference type="InterPro" id="IPR001647">
    <property type="entry name" value="HTH_TetR"/>
</dbReference>
<evidence type="ECO:0000259" key="5">
    <source>
        <dbReference type="PROSITE" id="PS50977"/>
    </source>
</evidence>
<dbReference type="PANTHER" id="PTHR30055:SF151">
    <property type="entry name" value="TRANSCRIPTIONAL REGULATORY PROTEIN"/>
    <property type="match status" value="1"/>
</dbReference>
<dbReference type="Proteomes" id="UP001501509">
    <property type="component" value="Unassembled WGS sequence"/>
</dbReference>
<organism evidence="6 7">
    <name type="scientific">Actinomadura fulvescens</name>
    <dbReference type="NCBI Taxonomy" id="46160"/>
    <lineage>
        <taxon>Bacteria</taxon>
        <taxon>Bacillati</taxon>
        <taxon>Actinomycetota</taxon>
        <taxon>Actinomycetes</taxon>
        <taxon>Streptosporangiales</taxon>
        <taxon>Thermomonosporaceae</taxon>
        <taxon>Actinomadura</taxon>
    </lineage>
</organism>
<dbReference type="InterPro" id="IPR050109">
    <property type="entry name" value="HTH-type_TetR-like_transc_reg"/>
</dbReference>
<evidence type="ECO:0000256" key="1">
    <source>
        <dbReference type="ARBA" id="ARBA00023015"/>
    </source>
</evidence>
<keyword evidence="1" id="KW-0805">Transcription regulation</keyword>
<reference evidence="6 7" key="1">
    <citation type="journal article" date="2019" name="Int. J. Syst. Evol. Microbiol.">
        <title>The Global Catalogue of Microorganisms (GCM) 10K type strain sequencing project: providing services to taxonomists for standard genome sequencing and annotation.</title>
        <authorList>
            <consortium name="The Broad Institute Genomics Platform"/>
            <consortium name="The Broad Institute Genome Sequencing Center for Infectious Disease"/>
            <person name="Wu L."/>
            <person name="Ma J."/>
        </authorList>
    </citation>
    <scope>NUCLEOTIDE SEQUENCE [LARGE SCALE GENOMIC DNA]</scope>
    <source>
        <strain evidence="6 7">JCM 6833</strain>
    </source>
</reference>
<dbReference type="InterPro" id="IPR004111">
    <property type="entry name" value="Repressor_TetR_C"/>
</dbReference>
<dbReference type="EMBL" id="BAAATD010000020">
    <property type="protein sequence ID" value="GAA2635743.1"/>
    <property type="molecule type" value="Genomic_DNA"/>
</dbReference>
<dbReference type="InterPro" id="IPR036271">
    <property type="entry name" value="Tet_transcr_reg_TetR-rel_C_sf"/>
</dbReference>
<evidence type="ECO:0000313" key="6">
    <source>
        <dbReference type="EMBL" id="GAA2635743.1"/>
    </source>
</evidence>
<dbReference type="PANTHER" id="PTHR30055">
    <property type="entry name" value="HTH-TYPE TRANSCRIPTIONAL REGULATOR RUTR"/>
    <property type="match status" value="1"/>
</dbReference>
<dbReference type="SUPFAM" id="SSF48498">
    <property type="entry name" value="Tetracyclin repressor-like, C-terminal domain"/>
    <property type="match status" value="1"/>
</dbReference>
<dbReference type="Gene3D" id="1.10.10.60">
    <property type="entry name" value="Homeodomain-like"/>
    <property type="match status" value="1"/>
</dbReference>
<dbReference type="InterPro" id="IPR009057">
    <property type="entry name" value="Homeodomain-like_sf"/>
</dbReference>
<evidence type="ECO:0000256" key="3">
    <source>
        <dbReference type="ARBA" id="ARBA00023163"/>
    </source>
</evidence>
<dbReference type="Pfam" id="PF00440">
    <property type="entry name" value="TetR_N"/>
    <property type="match status" value="1"/>
</dbReference>
<comment type="caution">
    <text evidence="6">The sequence shown here is derived from an EMBL/GenBank/DDBJ whole genome shotgun (WGS) entry which is preliminary data.</text>
</comment>
<sequence length="238" mass="26119">MTDTGDQKNLGLLWALHARPTREARLVLTVDRIVNAAIDIADGEGIEAVSMQRVAANLDVTKMALYRHVSSKAELVAVMIETAVGEPPDVTHIRGGWRPRIERWAELMRATWQKHPWLPTATTGDRAIGPREIGWTESALSAFAGTPLSGAERIDAVFLLSGHIRNTQAAAGAGTQPWTDERRARPELAELLRGHGDRFRHILSAVNDAHDAPPDNGWAFGLDRILAGLDQLIKEKRA</sequence>
<feature type="domain" description="HTH tetR-type" evidence="5">
    <location>
        <begin position="27"/>
        <end position="87"/>
    </location>
</feature>
<dbReference type="SUPFAM" id="SSF46689">
    <property type="entry name" value="Homeodomain-like"/>
    <property type="match status" value="1"/>
</dbReference>
<evidence type="ECO:0000256" key="4">
    <source>
        <dbReference type="PROSITE-ProRule" id="PRU00335"/>
    </source>
</evidence>
<keyword evidence="7" id="KW-1185">Reference proteome</keyword>
<name>A0ABN3QV81_9ACTN</name>
<dbReference type="RefSeq" id="WP_344548561.1">
    <property type="nucleotide sequence ID" value="NZ_BAAATD010000020.1"/>
</dbReference>
<gene>
    <name evidence="6" type="ORF">GCM10010411_88520</name>
</gene>
<keyword evidence="2 4" id="KW-0238">DNA-binding</keyword>
<dbReference type="Pfam" id="PF02909">
    <property type="entry name" value="TetR_C_1"/>
    <property type="match status" value="1"/>
</dbReference>
<keyword evidence="3" id="KW-0804">Transcription</keyword>
<dbReference type="Gene3D" id="1.10.357.10">
    <property type="entry name" value="Tetracycline Repressor, domain 2"/>
    <property type="match status" value="1"/>
</dbReference>
<dbReference type="PROSITE" id="PS50977">
    <property type="entry name" value="HTH_TETR_2"/>
    <property type="match status" value="1"/>
</dbReference>